<name>A0A4U0FGW1_9BACL</name>
<dbReference type="InterPro" id="IPR021328">
    <property type="entry name" value="CotB-like"/>
</dbReference>
<dbReference type="Proteomes" id="UP000309673">
    <property type="component" value="Unassembled WGS sequence"/>
</dbReference>
<dbReference type="SUPFAM" id="SSF158430">
    <property type="entry name" value="Bacillus cereus metalloprotein-like"/>
    <property type="match status" value="2"/>
</dbReference>
<dbReference type="AlphaFoldDB" id="A0A4U0FGW1"/>
<accession>A0A4U0FGW1</accession>
<sequence length="269" mass="30311">MNGNQANAVLYEHRFWLQIMGDHGRFILNALSPSEKGAIERAEAFIRIFDQLLGQARAAAAGSDLSALNREAMNQVTAFRAYKLDLLARLLVGKLKIMLTPTFLNHMVNELEEYARVLQAVLAGQPVPAFDPLHHDLLWLPDAAGHAGAIAADLDMVEKKLIHKSKDFEKHFNSFYLKAIEMGGYVRTNLTDFPAFRRFHREVGLEIRFFMAFLAELLDAEITAEVLGRISPLIPDHMMREECYYLSKLSASGLIADPRCDPTRTRVEA</sequence>
<dbReference type="OrthoDB" id="1633927at2"/>
<dbReference type="Pfam" id="PF11155">
    <property type="entry name" value="DUF2935"/>
    <property type="match status" value="2"/>
</dbReference>
<evidence type="ECO:0000313" key="2">
    <source>
        <dbReference type="Proteomes" id="UP000309673"/>
    </source>
</evidence>
<dbReference type="RefSeq" id="WP_136775898.1">
    <property type="nucleotide sequence ID" value="NZ_SUPK01000001.1"/>
</dbReference>
<organism evidence="1 2">
    <name type="scientific">Cohnella pontilimi</name>
    <dbReference type="NCBI Taxonomy" id="2564100"/>
    <lineage>
        <taxon>Bacteria</taxon>
        <taxon>Bacillati</taxon>
        <taxon>Bacillota</taxon>
        <taxon>Bacilli</taxon>
        <taxon>Bacillales</taxon>
        <taxon>Paenibacillaceae</taxon>
        <taxon>Cohnella</taxon>
    </lineage>
</organism>
<dbReference type="Gene3D" id="1.20.1260.120">
    <property type="entry name" value="Protein of unknown function DUF2935"/>
    <property type="match status" value="1"/>
</dbReference>
<reference evidence="1 2" key="1">
    <citation type="submission" date="2019-04" db="EMBL/GenBank/DDBJ databases">
        <title>Cohnella sp. nov., isolated from soil.</title>
        <authorList>
            <person name="Kim W."/>
        </authorList>
    </citation>
    <scope>NUCLEOTIDE SEQUENCE [LARGE SCALE GENOMIC DNA]</scope>
    <source>
        <strain evidence="1 2">CAU 1483</strain>
    </source>
</reference>
<gene>
    <name evidence="1" type="ORF">E5161_01935</name>
</gene>
<comment type="caution">
    <text evidence="1">The sequence shown here is derived from an EMBL/GenBank/DDBJ whole genome shotgun (WGS) entry which is preliminary data.</text>
</comment>
<protein>
    <submittedName>
        <fullName evidence="1">DUF2935 domain-containing protein</fullName>
    </submittedName>
</protein>
<proteinExistence type="predicted"/>
<keyword evidence="2" id="KW-1185">Reference proteome</keyword>
<evidence type="ECO:0000313" key="1">
    <source>
        <dbReference type="EMBL" id="TJY44177.1"/>
    </source>
</evidence>
<dbReference type="EMBL" id="SUPK01000001">
    <property type="protein sequence ID" value="TJY44177.1"/>
    <property type="molecule type" value="Genomic_DNA"/>
</dbReference>